<dbReference type="RefSeq" id="WP_058374688.1">
    <property type="nucleotide sequence ID" value="NZ_CP011035.1"/>
</dbReference>
<name>A0A0U2LRB4_9GAMM</name>
<accession>A0A0U2LRB4</accession>
<dbReference type="OrthoDB" id="9146762at2"/>
<protein>
    <submittedName>
        <fullName evidence="2">Uncharacterized protein</fullName>
    </submittedName>
</protein>
<reference evidence="2 3" key="1">
    <citation type="submission" date="2015-03" db="EMBL/GenBank/DDBJ databases">
        <authorList>
            <person name="Murphy D."/>
        </authorList>
    </citation>
    <scope>NUCLEOTIDE SEQUENCE [LARGE SCALE GENOMIC DNA]</scope>
    <source>
        <strain evidence="2 3">KMM 520</strain>
    </source>
</reference>
<proteinExistence type="predicted"/>
<dbReference type="AlphaFoldDB" id="A0A0U2LRB4"/>
<dbReference type="Proteomes" id="UP000065261">
    <property type="component" value="Chromosome II"/>
</dbReference>
<dbReference type="PATRIC" id="fig|1315283.4.peg.3222"/>
<gene>
    <name evidence="2" type="ORF">PTRA_b0097</name>
</gene>
<evidence type="ECO:0000313" key="3">
    <source>
        <dbReference type="Proteomes" id="UP000065261"/>
    </source>
</evidence>
<sequence length="641" mass="73568">MLTWIIDELTQRSRRGRKSLVNNFKVEGWADGYIFIRELFQNILDNRINPSEPAKVFINFEKIKTTEAIKQYQMLVKPIHKHLNASETNYSGISENPTMLVIREEGTTGFKGEYTDSDAENSDWANFFFGEALEAKSGAKNGRAGQGKIIYYMLSQLRCVFLVTKRAEDGKLLLMGNINLSRTHKCEDKSYETFGFWANNKSEQPLPCEDEEYIKEFCRNFGVDISTLDSGNVYFIPQPSEELTESIIIQASVHDFYFPILRNRLAIEVGSKLINKNNLISIAKANSHKFTDKYDYAPSSEFLDFVEQCINLKILSPVKNVRWSGSEDSFYNIYDEQTIKEIKKKFDKEKIVAIQVPIYISEKNGNNYTENLYVYLKRSEVIEQTEEAFIRTDLFIAKERRLRIHTGKNAFGLVVADERSPNLAEFLANAEEASHLIWSAKESKVEDKYKNIKNTLAKVRQSLPKLFNLLLDDEESEDRAFLVGLLSVPVDEKLSRKKKKKKKNIDNKGGENPAPTEPIPSKLPMIILSDLPDVNGFMVSPTEYIKEQDVPFEIELTAAFDNVLSEGNPLKLYTHLDFDFSALNQFKVYENNCEVISADLNKIFLKVNSNDFKFSISGFNSSVPLKVKYRITQENDKDIEL</sequence>
<evidence type="ECO:0000313" key="2">
    <source>
        <dbReference type="EMBL" id="ALS34630.1"/>
    </source>
</evidence>
<organism evidence="2">
    <name type="scientific">Pseudoalteromonas translucida KMM 520</name>
    <dbReference type="NCBI Taxonomy" id="1315283"/>
    <lineage>
        <taxon>Bacteria</taxon>
        <taxon>Pseudomonadati</taxon>
        <taxon>Pseudomonadota</taxon>
        <taxon>Gammaproteobacteria</taxon>
        <taxon>Alteromonadales</taxon>
        <taxon>Pseudoalteromonadaceae</taxon>
        <taxon>Pseudoalteromonas</taxon>
    </lineage>
</organism>
<dbReference type="EMBL" id="CP011035">
    <property type="protein sequence ID" value="ALS34630.1"/>
    <property type="molecule type" value="Genomic_DNA"/>
</dbReference>
<feature type="region of interest" description="Disordered" evidence="1">
    <location>
        <begin position="497"/>
        <end position="521"/>
    </location>
</feature>
<evidence type="ECO:0000256" key="1">
    <source>
        <dbReference type="SAM" id="MobiDB-lite"/>
    </source>
</evidence>
<dbReference type="KEGG" id="ptn:PTRA_b0097"/>